<name>A0AAW6T2X1_9MICO</name>
<gene>
    <name evidence="3" type="ORF">QF206_00545</name>
</gene>
<evidence type="ECO:0000256" key="2">
    <source>
        <dbReference type="SAM" id="MobiDB-lite"/>
    </source>
</evidence>
<evidence type="ECO:0000313" key="3">
    <source>
        <dbReference type="EMBL" id="MDI2097456.1"/>
    </source>
</evidence>
<dbReference type="AlphaFoldDB" id="A0AAW6T2X1"/>
<feature type="region of interest" description="Disordered" evidence="2">
    <location>
        <begin position="1"/>
        <end position="37"/>
    </location>
</feature>
<dbReference type="EMBL" id="JASATX010000001">
    <property type="protein sequence ID" value="MDI2097456.1"/>
    <property type="molecule type" value="Genomic_DNA"/>
</dbReference>
<organism evidence="3 4">
    <name type="scientific">Ruicaihuangia caeni</name>
    <dbReference type="NCBI Taxonomy" id="3042517"/>
    <lineage>
        <taxon>Bacteria</taxon>
        <taxon>Bacillati</taxon>
        <taxon>Actinomycetota</taxon>
        <taxon>Actinomycetes</taxon>
        <taxon>Micrococcales</taxon>
        <taxon>Microbacteriaceae</taxon>
        <taxon>Ruicaihuangia</taxon>
    </lineage>
</organism>
<dbReference type="RefSeq" id="WP_281487251.1">
    <property type="nucleotide sequence ID" value="NZ_JASATX010000001.1"/>
</dbReference>
<dbReference type="Proteomes" id="UP001321506">
    <property type="component" value="Unassembled WGS sequence"/>
</dbReference>
<reference evidence="3 4" key="1">
    <citation type="submission" date="2023-04" db="EMBL/GenBank/DDBJ databases">
        <title>Klugiella caeni sp. nov. isolated from the sludge of biochemical tank.</title>
        <authorList>
            <person name="Geng K."/>
        </authorList>
    </citation>
    <scope>NUCLEOTIDE SEQUENCE [LARGE SCALE GENOMIC DNA]</scope>
    <source>
        <strain evidence="3 4">YN-L-19</strain>
    </source>
</reference>
<evidence type="ECO:0000256" key="1">
    <source>
        <dbReference type="SAM" id="Coils"/>
    </source>
</evidence>
<comment type="caution">
    <text evidence="3">The sequence shown here is derived from an EMBL/GenBank/DDBJ whole genome shotgun (WGS) entry which is preliminary data.</text>
</comment>
<feature type="compositionally biased region" description="Low complexity" evidence="2">
    <location>
        <begin position="7"/>
        <end position="31"/>
    </location>
</feature>
<evidence type="ECO:0000313" key="4">
    <source>
        <dbReference type="Proteomes" id="UP001321506"/>
    </source>
</evidence>
<sequence length="225" mass="24367">MNRDAQEQAGEPSAAEAQAVADADVAVSAEDSGPDDVATDLAGAPAAVNEDALESLLASLRERLREIASRLAEAGARDEALAEYVPPRRVAKVIPRDAVFRPLGRVWRLGVFLLDREGRLYATGTSTRAVRPGHPGYQSVSAEQRRAFRAAASRSRFEDGETINFDAREIMLTPEGLGALIDGPGPLVVHHGGLRVRWTPEAQILVRFDEYLEERVHLLTRPAGA</sequence>
<keyword evidence="4" id="KW-1185">Reference proteome</keyword>
<accession>A0AAW6T2X1</accession>
<protein>
    <submittedName>
        <fullName evidence="3">Uncharacterized protein</fullName>
    </submittedName>
</protein>
<feature type="coiled-coil region" evidence="1">
    <location>
        <begin position="50"/>
        <end position="77"/>
    </location>
</feature>
<proteinExistence type="predicted"/>
<keyword evidence="1" id="KW-0175">Coiled coil</keyword>